<feature type="non-terminal residue" evidence="3">
    <location>
        <position position="1"/>
    </location>
</feature>
<dbReference type="GO" id="GO:0016747">
    <property type="term" value="F:acyltransferase activity, transferring groups other than amino-acyl groups"/>
    <property type="evidence" value="ECO:0007669"/>
    <property type="project" value="InterPro"/>
</dbReference>
<keyword evidence="4" id="KW-1185">Reference proteome</keyword>
<dbReference type="Proteomes" id="UP001328107">
    <property type="component" value="Unassembled WGS sequence"/>
</dbReference>
<feature type="transmembrane region" description="Helical" evidence="1">
    <location>
        <begin position="42"/>
        <end position="60"/>
    </location>
</feature>
<keyword evidence="1" id="KW-1133">Transmembrane helix</keyword>
<feature type="transmembrane region" description="Helical" evidence="1">
    <location>
        <begin position="12"/>
        <end position="30"/>
    </location>
</feature>
<accession>A0AAN4ZE28</accession>
<feature type="transmembrane region" description="Helical" evidence="1">
    <location>
        <begin position="121"/>
        <end position="140"/>
    </location>
</feature>
<evidence type="ECO:0000259" key="2">
    <source>
        <dbReference type="Pfam" id="PF01757"/>
    </source>
</evidence>
<sequence length="146" mass="16316">LEQANDYFTHYWSLSVEIQFYVLAPLLLHILRPPPTHPTRLLVYMCLVAICSLLLSLILPPQDSFSSTLSRLWQFIAGSMAFNLGNMSLEHQPLPQDPEQANKLDSSAPLTALKHLPSRKLLYVIPLITIGIGSVIILTLRDAVSL</sequence>
<evidence type="ECO:0000256" key="1">
    <source>
        <dbReference type="SAM" id="Phobius"/>
    </source>
</evidence>
<dbReference type="EMBL" id="BTRK01000002">
    <property type="protein sequence ID" value="GMR39533.1"/>
    <property type="molecule type" value="Genomic_DNA"/>
</dbReference>
<name>A0AAN4ZE28_9BILA</name>
<proteinExistence type="predicted"/>
<evidence type="ECO:0000313" key="4">
    <source>
        <dbReference type="Proteomes" id="UP001328107"/>
    </source>
</evidence>
<gene>
    <name evidence="3" type="ORF">PMAYCL1PPCAC_09728</name>
</gene>
<feature type="domain" description="Acyltransferase 3" evidence="2">
    <location>
        <begin position="5"/>
        <end position="87"/>
    </location>
</feature>
<feature type="non-terminal residue" evidence="3">
    <location>
        <position position="146"/>
    </location>
</feature>
<dbReference type="InterPro" id="IPR002656">
    <property type="entry name" value="Acyl_transf_3_dom"/>
</dbReference>
<protein>
    <recommendedName>
        <fullName evidence="2">Acyltransferase 3 domain-containing protein</fullName>
    </recommendedName>
</protein>
<comment type="caution">
    <text evidence="3">The sequence shown here is derived from an EMBL/GenBank/DDBJ whole genome shotgun (WGS) entry which is preliminary data.</text>
</comment>
<keyword evidence="1" id="KW-0472">Membrane</keyword>
<organism evidence="3 4">
    <name type="scientific">Pristionchus mayeri</name>
    <dbReference type="NCBI Taxonomy" id="1317129"/>
    <lineage>
        <taxon>Eukaryota</taxon>
        <taxon>Metazoa</taxon>
        <taxon>Ecdysozoa</taxon>
        <taxon>Nematoda</taxon>
        <taxon>Chromadorea</taxon>
        <taxon>Rhabditida</taxon>
        <taxon>Rhabditina</taxon>
        <taxon>Diplogasteromorpha</taxon>
        <taxon>Diplogasteroidea</taxon>
        <taxon>Neodiplogasteridae</taxon>
        <taxon>Pristionchus</taxon>
    </lineage>
</organism>
<dbReference type="PANTHER" id="PTHR23028">
    <property type="entry name" value="ACETYLTRANSFERASE"/>
    <property type="match status" value="1"/>
</dbReference>
<evidence type="ECO:0000313" key="3">
    <source>
        <dbReference type="EMBL" id="GMR39533.1"/>
    </source>
</evidence>
<dbReference type="GO" id="GO:0016020">
    <property type="term" value="C:membrane"/>
    <property type="evidence" value="ECO:0007669"/>
    <property type="project" value="TreeGrafter"/>
</dbReference>
<dbReference type="Pfam" id="PF01757">
    <property type="entry name" value="Acyl_transf_3"/>
    <property type="match status" value="1"/>
</dbReference>
<keyword evidence="1" id="KW-0812">Transmembrane</keyword>
<reference evidence="4" key="1">
    <citation type="submission" date="2022-10" db="EMBL/GenBank/DDBJ databases">
        <title>Genome assembly of Pristionchus species.</title>
        <authorList>
            <person name="Yoshida K."/>
            <person name="Sommer R.J."/>
        </authorList>
    </citation>
    <scope>NUCLEOTIDE SEQUENCE [LARGE SCALE GENOMIC DNA]</scope>
    <source>
        <strain evidence="4">RS5460</strain>
    </source>
</reference>
<dbReference type="AlphaFoldDB" id="A0AAN4ZE28"/>
<dbReference type="InterPro" id="IPR050879">
    <property type="entry name" value="Acyltransferase_3"/>
</dbReference>
<dbReference type="PANTHER" id="PTHR23028:SF127">
    <property type="entry name" value="ACYL_TRANSF_3 DOMAIN-CONTAINING PROTEIN-RELATED"/>
    <property type="match status" value="1"/>
</dbReference>
<dbReference type="GO" id="GO:0000271">
    <property type="term" value="P:polysaccharide biosynthetic process"/>
    <property type="evidence" value="ECO:0007669"/>
    <property type="project" value="TreeGrafter"/>
</dbReference>